<protein>
    <submittedName>
        <fullName evidence="9">M14 family zinc carboxypeptidase</fullName>
    </submittedName>
</protein>
<comment type="caution">
    <text evidence="7">Lacks conserved residue(s) required for the propagation of feature annotation.</text>
</comment>
<dbReference type="SUPFAM" id="SSF53187">
    <property type="entry name" value="Zn-dependent exopeptidases"/>
    <property type="match status" value="1"/>
</dbReference>
<gene>
    <name evidence="9" type="ORF">OJ997_04735</name>
</gene>
<evidence type="ECO:0000256" key="5">
    <source>
        <dbReference type="ARBA" id="ARBA00022833"/>
    </source>
</evidence>
<dbReference type="GO" id="GO:0005615">
    <property type="term" value="C:extracellular space"/>
    <property type="evidence" value="ECO:0007669"/>
    <property type="project" value="TreeGrafter"/>
</dbReference>
<name>A0A9X3NBD1_9ACTN</name>
<reference evidence="9" key="1">
    <citation type="submission" date="2022-10" db="EMBL/GenBank/DDBJ databases">
        <title>The WGS of Solirubrobacter phytolaccae KCTC 29190.</title>
        <authorList>
            <person name="Jiang Z."/>
        </authorList>
    </citation>
    <scope>NUCLEOTIDE SEQUENCE</scope>
    <source>
        <strain evidence="9">KCTC 29190</strain>
    </source>
</reference>
<dbReference type="GO" id="GO:0005975">
    <property type="term" value="P:carbohydrate metabolic process"/>
    <property type="evidence" value="ECO:0007669"/>
    <property type="project" value="UniProtKB-ARBA"/>
</dbReference>
<keyword evidence="9" id="KW-0121">Carboxypeptidase</keyword>
<dbReference type="Gene3D" id="2.60.40.10">
    <property type="entry name" value="Immunoglobulins"/>
    <property type="match status" value="1"/>
</dbReference>
<dbReference type="PROSITE" id="PS52035">
    <property type="entry name" value="PEPTIDASE_M14"/>
    <property type="match status" value="1"/>
</dbReference>
<dbReference type="Proteomes" id="UP001147653">
    <property type="component" value="Unassembled WGS sequence"/>
</dbReference>
<comment type="cofactor">
    <cofactor evidence="1">
        <name>Zn(2+)</name>
        <dbReference type="ChEBI" id="CHEBI:29105"/>
    </cofactor>
</comment>
<dbReference type="GO" id="GO:0004181">
    <property type="term" value="F:metallocarboxypeptidase activity"/>
    <property type="evidence" value="ECO:0007669"/>
    <property type="project" value="InterPro"/>
</dbReference>
<evidence type="ECO:0000259" key="8">
    <source>
        <dbReference type="PROSITE" id="PS52035"/>
    </source>
</evidence>
<evidence type="ECO:0000256" key="6">
    <source>
        <dbReference type="ARBA" id="ARBA00023049"/>
    </source>
</evidence>
<evidence type="ECO:0000313" key="9">
    <source>
        <dbReference type="EMBL" id="MDA0179592.1"/>
    </source>
</evidence>
<keyword evidence="3" id="KW-0645">Protease</keyword>
<keyword evidence="5" id="KW-0862">Zinc</keyword>
<evidence type="ECO:0000313" key="10">
    <source>
        <dbReference type="Proteomes" id="UP001147653"/>
    </source>
</evidence>
<proteinExistence type="inferred from homology"/>
<evidence type="ECO:0000256" key="3">
    <source>
        <dbReference type="ARBA" id="ARBA00022670"/>
    </source>
</evidence>
<evidence type="ECO:0000256" key="2">
    <source>
        <dbReference type="ARBA" id="ARBA00005988"/>
    </source>
</evidence>
<feature type="domain" description="Peptidase M14" evidence="8">
    <location>
        <begin position="124"/>
        <end position="354"/>
    </location>
</feature>
<keyword evidence="6" id="KW-0482">Metalloprotease</keyword>
<comment type="similarity">
    <text evidence="2 7">Belongs to the peptidase M14 family.</text>
</comment>
<dbReference type="SMART" id="SM00631">
    <property type="entry name" value="Zn_pept"/>
    <property type="match status" value="1"/>
</dbReference>
<dbReference type="RefSeq" id="WP_270023889.1">
    <property type="nucleotide sequence ID" value="NZ_JAPDDP010000006.1"/>
</dbReference>
<evidence type="ECO:0000256" key="7">
    <source>
        <dbReference type="PROSITE-ProRule" id="PRU01379"/>
    </source>
</evidence>
<dbReference type="InterPro" id="IPR013783">
    <property type="entry name" value="Ig-like_fold"/>
</dbReference>
<dbReference type="PANTHER" id="PTHR11705">
    <property type="entry name" value="PROTEASE FAMILY M14 CARBOXYPEPTIDASE A,B"/>
    <property type="match status" value="1"/>
</dbReference>
<organism evidence="9 10">
    <name type="scientific">Solirubrobacter phytolaccae</name>
    <dbReference type="NCBI Taxonomy" id="1404360"/>
    <lineage>
        <taxon>Bacteria</taxon>
        <taxon>Bacillati</taxon>
        <taxon>Actinomycetota</taxon>
        <taxon>Thermoleophilia</taxon>
        <taxon>Solirubrobacterales</taxon>
        <taxon>Solirubrobacteraceae</taxon>
        <taxon>Solirubrobacter</taxon>
    </lineage>
</organism>
<dbReference type="GO" id="GO:0006508">
    <property type="term" value="P:proteolysis"/>
    <property type="evidence" value="ECO:0007669"/>
    <property type="project" value="UniProtKB-KW"/>
</dbReference>
<dbReference type="GO" id="GO:0008270">
    <property type="term" value="F:zinc ion binding"/>
    <property type="evidence" value="ECO:0007669"/>
    <property type="project" value="InterPro"/>
</dbReference>
<dbReference type="InterPro" id="IPR000834">
    <property type="entry name" value="Peptidase_M14"/>
</dbReference>
<dbReference type="PANTHER" id="PTHR11705:SF143">
    <property type="entry name" value="SLL0236 PROTEIN"/>
    <property type="match status" value="1"/>
</dbReference>
<evidence type="ECO:0000256" key="4">
    <source>
        <dbReference type="ARBA" id="ARBA00022801"/>
    </source>
</evidence>
<dbReference type="Pfam" id="PF00246">
    <property type="entry name" value="Peptidase_M14"/>
    <property type="match status" value="1"/>
</dbReference>
<keyword evidence="4" id="KW-0378">Hydrolase</keyword>
<dbReference type="Gene3D" id="3.40.630.10">
    <property type="entry name" value="Zn peptidases"/>
    <property type="match status" value="1"/>
</dbReference>
<keyword evidence="10" id="KW-1185">Reference proteome</keyword>
<dbReference type="EMBL" id="JAPDDP010000006">
    <property type="protein sequence ID" value="MDA0179592.1"/>
    <property type="molecule type" value="Genomic_DNA"/>
</dbReference>
<dbReference type="AlphaFoldDB" id="A0A9X3NBD1"/>
<comment type="caution">
    <text evidence="9">The sequence shown here is derived from an EMBL/GenBank/DDBJ whole genome shotgun (WGS) entry which is preliminary data.</text>
</comment>
<sequence>MTGLTATQDVGFTTLKWNPVAGATDYQIERAPLGTPDTTAGTVVGVWQSQRTITPDKPSFADSGFKLGDGFRWRVRARFGTGTGAVLKPYSTPVTGTTLGHPGPAELLTAWEKRDTAATEPLQRPYTTTAEEETFAVALDAASDRFRRVELTRTIQNRPLDLYILGYPKPPDTAAEISARPTFWVNCNVHGNEASGRETCFTMARQLATTNDPTILDMLSKITVLIMPSSNPDGRALNQRGNSTGQDLNRDHALIEQAETKAQAQLIRDYTPDVSVDNHEGDSEDLPILTARHLNVYEPLFNEGKFLVNEWMYGAAAQSGWWMGPYSTGGDSHEGILRNTSALKNSIGLLGEARAAPGTTRPAEGGTNTRPNENRKAYAHLWENWEAYRYFYSKLNQIVALNKASEAYQTGQTVNRTVLRGSYPWPLVPSVGANPNDQPDVDTPLAERILNPSPCGYFMTLADYNAPRSSISPTPIQAGSIAERLAIHGIKVVPWGNGVLVPLKQPLGGLVAPMLDAASVLPFLRTAVRYYGSCDGSTVGGTVPATLSLSLGAPAVLGPFQPGVDKEYVTSSDATVTSTAGDATLSVSDAGPNPGHLVNGTFSLPQPLQLQAKTGAFAPLGATPLTLHTYSAPVSSDVVTLGFKQVIGRTDALRTGTYSKTLTFTLSTTNP</sequence>
<evidence type="ECO:0000256" key="1">
    <source>
        <dbReference type="ARBA" id="ARBA00001947"/>
    </source>
</evidence>
<accession>A0A9X3NBD1</accession>